<name>A0ABM0MYQ9_SACKO</name>
<keyword evidence="1" id="KW-0812">Transmembrane</keyword>
<keyword evidence="1" id="KW-0472">Membrane</keyword>
<organism evidence="2 3">
    <name type="scientific">Saccoglossus kowalevskii</name>
    <name type="common">Acorn worm</name>
    <dbReference type="NCBI Taxonomy" id="10224"/>
    <lineage>
        <taxon>Eukaryota</taxon>
        <taxon>Metazoa</taxon>
        <taxon>Hemichordata</taxon>
        <taxon>Enteropneusta</taxon>
        <taxon>Harrimaniidae</taxon>
        <taxon>Saccoglossus</taxon>
    </lineage>
</organism>
<keyword evidence="2" id="KW-1185">Reference proteome</keyword>
<feature type="transmembrane region" description="Helical" evidence="1">
    <location>
        <begin position="39"/>
        <end position="64"/>
    </location>
</feature>
<evidence type="ECO:0000313" key="2">
    <source>
        <dbReference type="Proteomes" id="UP000694865"/>
    </source>
</evidence>
<gene>
    <name evidence="3" type="primary">LOC102805075</name>
</gene>
<evidence type="ECO:0000256" key="1">
    <source>
        <dbReference type="SAM" id="Phobius"/>
    </source>
</evidence>
<dbReference type="Proteomes" id="UP000694865">
    <property type="component" value="Unplaced"/>
</dbReference>
<dbReference type="GeneID" id="102805075"/>
<reference evidence="3" key="1">
    <citation type="submission" date="2025-08" db="UniProtKB">
        <authorList>
            <consortium name="RefSeq"/>
        </authorList>
    </citation>
    <scope>IDENTIFICATION</scope>
    <source>
        <tissue evidence="3">Testes</tissue>
    </source>
</reference>
<sequence>MSPHFNGSFIFRTSYGNNSNFIDDEQATEQASSSSDSTFTLPLIVVGIFVTAVLIVHFIVSYIYRSRPRLDEDNVLRLKHQQSGDIPRGVESRNTTCSNTMLTNVITHVEIRDQIIGEDVNLSNGNLWSKCAQPAVLPRDVIDSDPTIRCHGDFIIGSPAVQSLRSTCLHLRRPTPPDSTKIKAKPNLFCEKQPYKKNNSFEFSRTSLANVSSPLGNNTRSTPTMYYIEGSGSPPTFPYICNDSRQNDKELYSSSVLTSLVQSPHNSRMISRDGACSFLGSGLDFDFGASVGFSGQIASSDHCTSFQEECVEDDTESDDFGASQLSFSWDWDSITAD</sequence>
<dbReference type="RefSeq" id="XP_006825150.1">
    <property type="nucleotide sequence ID" value="XM_006825087.1"/>
</dbReference>
<proteinExistence type="predicted"/>
<evidence type="ECO:0000313" key="3">
    <source>
        <dbReference type="RefSeq" id="XP_006825150.1"/>
    </source>
</evidence>
<keyword evidence="1" id="KW-1133">Transmembrane helix</keyword>
<accession>A0ABM0MYQ9</accession>
<protein>
    <submittedName>
        <fullName evidence="3">Uncharacterized protein LOC102805075</fullName>
    </submittedName>
</protein>